<organism evidence="1 2">
    <name type="scientific">Peronospora effusa</name>
    <dbReference type="NCBI Taxonomy" id="542832"/>
    <lineage>
        <taxon>Eukaryota</taxon>
        <taxon>Sar</taxon>
        <taxon>Stramenopiles</taxon>
        <taxon>Oomycota</taxon>
        <taxon>Peronosporomycetes</taxon>
        <taxon>Peronosporales</taxon>
        <taxon>Peronosporaceae</taxon>
        <taxon>Peronospora</taxon>
    </lineage>
</organism>
<protein>
    <submittedName>
        <fullName evidence="1">Uncharacterized protein</fullName>
    </submittedName>
</protein>
<dbReference type="STRING" id="542832.A0A3M6VKF6"/>
<reference evidence="1 2" key="1">
    <citation type="submission" date="2018-06" db="EMBL/GenBank/DDBJ databases">
        <title>Comparative genomics of downy mildews reveals potential adaptations to biotrophy.</title>
        <authorList>
            <person name="Fletcher K."/>
            <person name="Klosterman S.J."/>
            <person name="Derevnina L."/>
            <person name="Martin F."/>
            <person name="Koike S."/>
            <person name="Reyes Chin-Wo S."/>
            <person name="Mou B."/>
            <person name="Michelmore R."/>
        </authorList>
    </citation>
    <scope>NUCLEOTIDE SEQUENCE [LARGE SCALE GENOMIC DNA]</scope>
    <source>
        <strain evidence="1 2">R14</strain>
    </source>
</reference>
<comment type="caution">
    <text evidence="1">The sequence shown here is derived from an EMBL/GenBank/DDBJ whole genome shotgun (WGS) entry which is preliminary data.</text>
</comment>
<dbReference type="AlphaFoldDB" id="A0A3M6VKF6"/>
<evidence type="ECO:0000313" key="2">
    <source>
        <dbReference type="Proteomes" id="UP000282087"/>
    </source>
</evidence>
<dbReference type="Proteomes" id="UP000282087">
    <property type="component" value="Unassembled WGS sequence"/>
</dbReference>
<gene>
    <name evidence="1" type="ORF">DD238_004578</name>
</gene>
<dbReference type="EMBL" id="QLLG01000199">
    <property type="protein sequence ID" value="RMX66551.1"/>
    <property type="molecule type" value="Genomic_DNA"/>
</dbReference>
<sequence length="80" mass="8701">MELVSMALSMLTPKELHFVGAPIFQAIGSYGNLTKDDTGVRKLIFNTSLAIEGCDKTEIEGVNADIAKLLDSKRQLFAVD</sequence>
<keyword evidence="2" id="KW-1185">Reference proteome</keyword>
<dbReference type="VEuPathDB" id="FungiDB:DD237_004990"/>
<proteinExistence type="predicted"/>
<evidence type="ECO:0000313" key="1">
    <source>
        <dbReference type="EMBL" id="RMX66551.1"/>
    </source>
</evidence>
<accession>A0A3M6VKF6</accession>
<name>A0A3M6VKF6_9STRA</name>